<gene>
    <name evidence="2" type="ORF">ANCCEY_00682</name>
</gene>
<evidence type="ECO:0000313" key="3">
    <source>
        <dbReference type="Proteomes" id="UP000054495"/>
    </source>
</evidence>
<dbReference type="AlphaFoldDB" id="A0A0D6M863"/>
<dbReference type="EMBL" id="KE124782">
    <property type="protein sequence ID" value="EPB80280.1"/>
    <property type="molecule type" value="Genomic_DNA"/>
</dbReference>
<keyword evidence="1" id="KW-0812">Transmembrane</keyword>
<keyword evidence="1" id="KW-1133">Transmembrane helix</keyword>
<feature type="transmembrane region" description="Helical" evidence="1">
    <location>
        <begin position="20"/>
        <end position="41"/>
    </location>
</feature>
<sequence length="215" mass="24796">MWMRNLHFYFLVKTRGYRHWLCYSITFFAIIGMYIFSAAFLKETYPKNQLHSNKSMSISQFFNLINSTYGQYRILIAVLRAITTDFFHEHSDILLALPAELSETNVDTSKWSIQKGDLHAESCYQVLAEIVFYSDAVDLSQNCNAKVLLIGLGGGMVNGFLHFFFPKIDITVVEISAQMVYIAKKWFGMQFDDRHRIVIKDGVKFVKEQAEKGNG</sequence>
<keyword evidence="3" id="KW-1185">Reference proteome</keyword>
<evidence type="ECO:0000256" key="1">
    <source>
        <dbReference type="SAM" id="Phobius"/>
    </source>
</evidence>
<evidence type="ECO:0008006" key="4">
    <source>
        <dbReference type="Google" id="ProtNLM"/>
    </source>
</evidence>
<dbReference type="Proteomes" id="UP000054495">
    <property type="component" value="Unassembled WGS sequence"/>
</dbReference>
<dbReference type="InterPro" id="IPR029063">
    <property type="entry name" value="SAM-dependent_MTases_sf"/>
</dbReference>
<dbReference type="Gene3D" id="3.40.50.150">
    <property type="entry name" value="Vaccinia Virus protein VP39"/>
    <property type="match status" value="1"/>
</dbReference>
<reference evidence="2 3" key="1">
    <citation type="submission" date="2013-05" db="EMBL/GenBank/DDBJ databases">
        <title>Draft genome of the parasitic nematode Anyclostoma ceylanicum.</title>
        <authorList>
            <person name="Mitreva M."/>
        </authorList>
    </citation>
    <scope>NUCLEOTIDE SEQUENCE [LARGE SCALE GENOMIC DNA]</scope>
</reference>
<accession>A0A0D6M863</accession>
<proteinExistence type="predicted"/>
<dbReference type="SUPFAM" id="SSF53335">
    <property type="entry name" value="S-adenosyl-L-methionine-dependent methyltransferases"/>
    <property type="match status" value="1"/>
</dbReference>
<organism evidence="2 3">
    <name type="scientific">Ancylostoma ceylanicum</name>
    <dbReference type="NCBI Taxonomy" id="53326"/>
    <lineage>
        <taxon>Eukaryota</taxon>
        <taxon>Metazoa</taxon>
        <taxon>Ecdysozoa</taxon>
        <taxon>Nematoda</taxon>
        <taxon>Chromadorea</taxon>
        <taxon>Rhabditida</taxon>
        <taxon>Rhabditina</taxon>
        <taxon>Rhabditomorpha</taxon>
        <taxon>Strongyloidea</taxon>
        <taxon>Ancylostomatidae</taxon>
        <taxon>Ancylostomatinae</taxon>
        <taxon>Ancylostoma</taxon>
    </lineage>
</organism>
<protein>
    <recommendedName>
        <fullName evidence="4">PABS domain-containing protein</fullName>
    </recommendedName>
</protein>
<name>A0A0D6M863_9BILA</name>
<keyword evidence="1" id="KW-0472">Membrane</keyword>
<evidence type="ECO:0000313" key="2">
    <source>
        <dbReference type="EMBL" id="EPB80280.1"/>
    </source>
</evidence>